<evidence type="ECO:0000313" key="2">
    <source>
        <dbReference type="Proteomes" id="UP000257109"/>
    </source>
</evidence>
<comment type="caution">
    <text evidence="1">The sequence shown here is derived from an EMBL/GenBank/DDBJ whole genome shotgun (WGS) entry which is preliminary data.</text>
</comment>
<keyword evidence="2" id="KW-1185">Reference proteome</keyword>
<name>A0A371FBR5_MUCPR</name>
<dbReference type="EMBL" id="QJKJ01009741">
    <property type="protein sequence ID" value="RDX75722.1"/>
    <property type="molecule type" value="Genomic_DNA"/>
</dbReference>
<evidence type="ECO:0000313" key="1">
    <source>
        <dbReference type="EMBL" id="RDX75722.1"/>
    </source>
</evidence>
<gene>
    <name evidence="1" type="ORF">CR513_44361</name>
</gene>
<accession>A0A371FBR5</accession>
<dbReference type="AlphaFoldDB" id="A0A371FBR5"/>
<protein>
    <submittedName>
        <fullName evidence="1">Uncharacterized protein</fullName>
    </submittedName>
</protein>
<sequence>METNLLKAQIRERRPLWKELQRYGTLEELVHHILPCPWPHYNLNKIPFDHLCMPYLELQTSKLENLGSLGNLTRRSKTFLFAVQSSSTWACWAAEAAGPSPFSLALSSMGRDYDLNIHGQMLGGYFMNVASERLVRKLALLVIVYPRPYRLQCLSEHGELVFDRKVIHDGVTNRFIFVHMGQNVVLKPLSLKVSLAFIVEKYRDEILCDVMHMEATHILLGRPWQFDRKVTLDRVTLKPFSLKEVNEDQLKMKMNRKKKEKSEKKKRE</sequence>
<dbReference type="OrthoDB" id="1747743at2759"/>
<organism evidence="1 2">
    <name type="scientific">Mucuna pruriens</name>
    <name type="common">Velvet bean</name>
    <name type="synonym">Dolichos pruriens</name>
    <dbReference type="NCBI Taxonomy" id="157652"/>
    <lineage>
        <taxon>Eukaryota</taxon>
        <taxon>Viridiplantae</taxon>
        <taxon>Streptophyta</taxon>
        <taxon>Embryophyta</taxon>
        <taxon>Tracheophyta</taxon>
        <taxon>Spermatophyta</taxon>
        <taxon>Magnoliopsida</taxon>
        <taxon>eudicotyledons</taxon>
        <taxon>Gunneridae</taxon>
        <taxon>Pentapetalae</taxon>
        <taxon>rosids</taxon>
        <taxon>fabids</taxon>
        <taxon>Fabales</taxon>
        <taxon>Fabaceae</taxon>
        <taxon>Papilionoideae</taxon>
        <taxon>50 kb inversion clade</taxon>
        <taxon>NPAAA clade</taxon>
        <taxon>indigoferoid/millettioid clade</taxon>
        <taxon>Phaseoleae</taxon>
        <taxon>Mucuna</taxon>
    </lineage>
</organism>
<feature type="non-terminal residue" evidence="1">
    <location>
        <position position="1"/>
    </location>
</feature>
<reference evidence="1" key="1">
    <citation type="submission" date="2018-05" db="EMBL/GenBank/DDBJ databases">
        <title>Draft genome of Mucuna pruriens seed.</title>
        <authorList>
            <person name="Nnadi N.E."/>
            <person name="Vos R."/>
            <person name="Hasami M.H."/>
            <person name="Devisetty U.K."/>
            <person name="Aguiy J.C."/>
        </authorList>
    </citation>
    <scope>NUCLEOTIDE SEQUENCE [LARGE SCALE GENOMIC DNA]</scope>
    <source>
        <strain evidence="1">JCA_2017</strain>
    </source>
</reference>
<dbReference type="Proteomes" id="UP000257109">
    <property type="component" value="Unassembled WGS sequence"/>
</dbReference>
<dbReference type="PANTHER" id="PTHR35046:SF9">
    <property type="entry name" value="RNA-DIRECTED DNA POLYMERASE"/>
    <property type="match status" value="1"/>
</dbReference>
<proteinExistence type="predicted"/>
<dbReference type="PANTHER" id="PTHR35046">
    <property type="entry name" value="ZINC KNUCKLE (CCHC-TYPE) FAMILY PROTEIN"/>
    <property type="match status" value="1"/>
</dbReference>